<dbReference type="EMBL" id="SMFL01000005">
    <property type="protein sequence ID" value="TDE14663.1"/>
    <property type="molecule type" value="Genomic_DNA"/>
</dbReference>
<gene>
    <name evidence="3" type="ORF">E0F88_15860</name>
</gene>
<dbReference type="Gene3D" id="3.40.50.620">
    <property type="entry name" value="HUPs"/>
    <property type="match status" value="1"/>
</dbReference>
<keyword evidence="4" id="KW-1185">Reference proteome</keyword>
<dbReference type="AlphaFoldDB" id="A0A4R5DUM6"/>
<feature type="chain" id="PRO_5020763188" evidence="1">
    <location>
        <begin position="20"/>
        <end position="420"/>
    </location>
</feature>
<evidence type="ECO:0000313" key="4">
    <source>
        <dbReference type="Proteomes" id="UP000294850"/>
    </source>
</evidence>
<keyword evidence="1" id="KW-0732">Signal</keyword>
<dbReference type="InterPro" id="IPR014729">
    <property type="entry name" value="Rossmann-like_a/b/a_fold"/>
</dbReference>
<evidence type="ECO:0000259" key="2">
    <source>
        <dbReference type="Pfam" id="PF02698"/>
    </source>
</evidence>
<comment type="caution">
    <text evidence="3">The sequence shown here is derived from an EMBL/GenBank/DDBJ whole genome shotgun (WGS) entry which is preliminary data.</text>
</comment>
<protein>
    <submittedName>
        <fullName evidence="3">YdcF family protein</fullName>
    </submittedName>
</protein>
<dbReference type="RefSeq" id="WP_131959246.1">
    <property type="nucleotide sequence ID" value="NZ_SMFL01000005.1"/>
</dbReference>
<organism evidence="3 4">
    <name type="scientific">Dyadobacter psychrotolerans</name>
    <dbReference type="NCBI Taxonomy" id="2541721"/>
    <lineage>
        <taxon>Bacteria</taxon>
        <taxon>Pseudomonadati</taxon>
        <taxon>Bacteroidota</taxon>
        <taxon>Cytophagia</taxon>
        <taxon>Cytophagales</taxon>
        <taxon>Spirosomataceae</taxon>
        <taxon>Dyadobacter</taxon>
    </lineage>
</organism>
<feature type="domain" description="DUF218" evidence="2">
    <location>
        <begin position="257"/>
        <end position="366"/>
    </location>
</feature>
<evidence type="ECO:0000256" key="1">
    <source>
        <dbReference type="SAM" id="SignalP"/>
    </source>
</evidence>
<sequence>MPKFSLLLLLFFVALISFGQDQKKPDPNYKLLVGNAVVQSKNYYLFTLFEQIPAVKLLLEKDEKLSKLAKDKFNNLENSVKTCKNDYLCFTTRMKFTEEEISLVSQRLAELYSEKNALGKLVSEHLIASGTYILFHKSSPKEILVKAWEQDARGINHVIEVYAEGKKPNYPAIDSIGFRTRSKSYPVLVYDCAEMVRQERKNPGLFFAPSMNFALQFLEVNERNEVADYEPMVSTVNKAAYEKVKKIDWNKFKYTLILVPGAGPDTHDRALSEGGILRCRVAALRYFEGLAPFIVVSGGRVHPYKTKYSEAFEMKKFLMETLKVPEHAIIMDPHARHTTTNMRNGVRLLFRYGMPFDKPCLVSTMRAQSYYITNDAFVTRCQKEINHVPYKLGNRLSETDFEFYPVIDALHIDADEPLDP</sequence>
<accession>A0A4R5DUM6</accession>
<dbReference type="Pfam" id="PF02698">
    <property type="entry name" value="DUF218"/>
    <property type="match status" value="1"/>
</dbReference>
<dbReference type="CDD" id="cd06259">
    <property type="entry name" value="YdcF-like"/>
    <property type="match status" value="1"/>
</dbReference>
<dbReference type="Proteomes" id="UP000294850">
    <property type="component" value="Unassembled WGS sequence"/>
</dbReference>
<feature type="signal peptide" evidence="1">
    <location>
        <begin position="1"/>
        <end position="19"/>
    </location>
</feature>
<evidence type="ECO:0000313" key="3">
    <source>
        <dbReference type="EMBL" id="TDE14663.1"/>
    </source>
</evidence>
<name>A0A4R5DUM6_9BACT</name>
<dbReference type="OrthoDB" id="1092058at2"/>
<reference evidence="3 4" key="1">
    <citation type="submission" date="2019-03" db="EMBL/GenBank/DDBJ databases">
        <title>Dyadobacter AR-3-6 sp. nov., isolated from arctic soil.</title>
        <authorList>
            <person name="Chaudhary D.K."/>
        </authorList>
    </citation>
    <scope>NUCLEOTIDE SEQUENCE [LARGE SCALE GENOMIC DNA]</scope>
    <source>
        <strain evidence="3 4">AR-3-6</strain>
    </source>
</reference>
<dbReference type="InterPro" id="IPR003848">
    <property type="entry name" value="DUF218"/>
</dbReference>
<proteinExistence type="predicted"/>